<evidence type="ECO:0000256" key="1">
    <source>
        <dbReference type="ARBA" id="ARBA00007689"/>
    </source>
</evidence>
<proteinExistence type="inferred from homology"/>
<accession>A0A3S2UYQ3</accession>
<feature type="compositionally biased region" description="Low complexity" evidence="2">
    <location>
        <begin position="1"/>
        <end position="22"/>
    </location>
</feature>
<sequence length="228" mass="24171">MRTRSAAAAALAPSPIPSARASAPRHRVDSAMPPPLQVWTDRFWAAPCPRVRTVPRAVAAALRLSFLPPWEPPMRPLASLVGAAMALALSVPALAQTAPAAAFDPALAQRTGANENGMRAYVLVLLKSSETPVPKGEARDAMFRGHFANMKRLAEAGVLVMAGPLDGQQGRRGLFVMAVPDIDSAKAHVATDPVIAQGEMVAEYHRFYSSAALMLIPELGPKLTAKPM</sequence>
<name>A0A3S2UYQ3_9BURK</name>
<feature type="domain" description="YCII-related" evidence="3">
    <location>
        <begin position="124"/>
        <end position="199"/>
    </location>
</feature>
<dbReference type="EMBL" id="SACM01000004">
    <property type="protein sequence ID" value="RVT83874.1"/>
    <property type="molecule type" value="Genomic_DNA"/>
</dbReference>
<reference evidence="4 5" key="1">
    <citation type="submission" date="2019-01" db="EMBL/GenBank/DDBJ databases">
        <authorList>
            <person name="Chen W.-M."/>
        </authorList>
    </citation>
    <scope>NUCLEOTIDE SEQUENCE [LARGE SCALE GENOMIC DNA]</scope>
    <source>
        <strain evidence="4 5">CCP-18</strain>
    </source>
</reference>
<dbReference type="OrthoDB" id="8481699at2"/>
<organism evidence="4 5">
    <name type="scientific">Inhella crocodyli</name>
    <dbReference type="NCBI Taxonomy" id="2499851"/>
    <lineage>
        <taxon>Bacteria</taxon>
        <taxon>Pseudomonadati</taxon>
        <taxon>Pseudomonadota</taxon>
        <taxon>Betaproteobacteria</taxon>
        <taxon>Burkholderiales</taxon>
        <taxon>Sphaerotilaceae</taxon>
        <taxon>Inhella</taxon>
    </lineage>
</organism>
<evidence type="ECO:0000313" key="5">
    <source>
        <dbReference type="Proteomes" id="UP000288587"/>
    </source>
</evidence>
<keyword evidence="5" id="KW-1185">Reference proteome</keyword>
<evidence type="ECO:0000259" key="3">
    <source>
        <dbReference type="Pfam" id="PF03795"/>
    </source>
</evidence>
<dbReference type="Pfam" id="PF03795">
    <property type="entry name" value="YCII"/>
    <property type="match status" value="1"/>
</dbReference>
<comment type="caution">
    <text evidence="4">The sequence shown here is derived from an EMBL/GenBank/DDBJ whole genome shotgun (WGS) entry which is preliminary data.</text>
</comment>
<dbReference type="Proteomes" id="UP000288587">
    <property type="component" value="Unassembled WGS sequence"/>
</dbReference>
<protein>
    <recommendedName>
        <fullName evidence="3">YCII-related domain-containing protein</fullName>
    </recommendedName>
</protein>
<dbReference type="AlphaFoldDB" id="A0A3S2UYQ3"/>
<dbReference type="InterPro" id="IPR011008">
    <property type="entry name" value="Dimeric_a/b-barrel"/>
</dbReference>
<dbReference type="SUPFAM" id="SSF54909">
    <property type="entry name" value="Dimeric alpha+beta barrel"/>
    <property type="match status" value="1"/>
</dbReference>
<feature type="region of interest" description="Disordered" evidence="2">
    <location>
        <begin position="1"/>
        <end position="29"/>
    </location>
</feature>
<dbReference type="Gene3D" id="3.30.70.1060">
    <property type="entry name" value="Dimeric alpha+beta barrel"/>
    <property type="match status" value="1"/>
</dbReference>
<dbReference type="InterPro" id="IPR005545">
    <property type="entry name" value="YCII"/>
</dbReference>
<evidence type="ECO:0000313" key="4">
    <source>
        <dbReference type="EMBL" id="RVT83874.1"/>
    </source>
</evidence>
<comment type="similarity">
    <text evidence="1">Belongs to the YciI family.</text>
</comment>
<gene>
    <name evidence="4" type="ORF">EOD73_14040</name>
</gene>
<evidence type="ECO:0000256" key="2">
    <source>
        <dbReference type="SAM" id="MobiDB-lite"/>
    </source>
</evidence>